<name>A0A9P4PH72_9PLEO</name>
<feature type="region of interest" description="Disordered" evidence="1">
    <location>
        <begin position="34"/>
        <end position="54"/>
    </location>
</feature>
<feature type="compositionally biased region" description="Basic residues" evidence="1">
    <location>
        <begin position="169"/>
        <end position="185"/>
    </location>
</feature>
<feature type="compositionally biased region" description="Low complexity" evidence="1">
    <location>
        <begin position="71"/>
        <end position="80"/>
    </location>
</feature>
<comment type="caution">
    <text evidence="3">The sequence shown here is derived from an EMBL/GenBank/DDBJ whole genome shotgun (WGS) entry which is preliminary data.</text>
</comment>
<feature type="region of interest" description="Disordered" evidence="1">
    <location>
        <begin position="71"/>
        <end position="220"/>
    </location>
</feature>
<feature type="chain" id="PRO_5040245904" evidence="2">
    <location>
        <begin position="24"/>
        <end position="361"/>
    </location>
</feature>
<feature type="signal peptide" evidence="2">
    <location>
        <begin position="1"/>
        <end position="23"/>
    </location>
</feature>
<dbReference type="EMBL" id="MU001503">
    <property type="protein sequence ID" value="KAF2443278.1"/>
    <property type="molecule type" value="Genomic_DNA"/>
</dbReference>
<keyword evidence="2" id="KW-0732">Signal</keyword>
<evidence type="ECO:0000313" key="3">
    <source>
        <dbReference type="EMBL" id="KAF2443278.1"/>
    </source>
</evidence>
<evidence type="ECO:0000256" key="1">
    <source>
        <dbReference type="SAM" id="MobiDB-lite"/>
    </source>
</evidence>
<dbReference type="Proteomes" id="UP000799764">
    <property type="component" value="Unassembled WGS sequence"/>
</dbReference>
<feature type="compositionally biased region" description="Basic residues" evidence="1">
    <location>
        <begin position="137"/>
        <end position="157"/>
    </location>
</feature>
<sequence>MRLQLVKLTCYVLSVGLLTSGLALPVVEPNAEPAGQERKGVNVGSGHGQSLPHHLGRAPALLIRDLHVHGPVSSPVVTSKTVKRARQKSVKVGHTSKAKSPSGHSKGRKGTTHKAKGTSKHKKAGHTSKAKSSSGHSKGKKGTTHKAKGTSKHKKAGKKDDLEFTNYVKKPHKFTPPVFHKKATSLKRGQSPVERRSDAVNLEHDNAEKRADNPRPGTPAHVIKVDAGELKPGSRENEMRTWSLKNCWGLMAYDEATGNKAMAHVNAETHLGKKYWEQANAFAELISTWQGPVEVYVRWPHNDAWPSDPNMRREHRNMDTWMRAWWAWLGGQPKYKVVMFPGKTHTGDMRLLDEGDPAYDE</sequence>
<dbReference type="AlphaFoldDB" id="A0A9P4PH72"/>
<dbReference type="OrthoDB" id="3777014at2759"/>
<gene>
    <name evidence="3" type="ORF">P171DRAFT_522885</name>
</gene>
<reference evidence="3" key="1">
    <citation type="journal article" date="2020" name="Stud. Mycol.">
        <title>101 Dothideomycetes genomes: a test case for predicting lifestyles and emergence of pathogens.</title>
        <authorList>
            <person name="Haridas S."/>
            <person name="Albert R."/>
            <person name="Binder M."/>
            <person name="Bloem J."/>
            <person name="Labutti K."/>
            <person name="Salamov A."/>
            <person name="Andreopoulos B."/>
            <person name="Baker S."/>
            <person name="Barry K."/>
            <person name="Bills G."/>
            <person name="Bluhm B."/>
            <person name="Cannon C."/>
            <person name="Castanera R."/>
            <person name="Culley D."/>
            <person name="Daum C."/>
            <person name="Ezra D."/>
            <person name="Gonzalez J."/>
            <person name="Henrissat B."/>
            <person name="Kuo A."/>
            <person name="Liang C."/>
            <person name="Lipzen A."/>
            <person name="Lutzoni F."/>
            <person name="Magnuson J."/>
            <person name="Mondo S."/>
            <person name="Nolan M."/>
            <person name="Ohm R."/>
            <person name="Pangilinan J."/>
            <person name="Park H.-J."/>
            <person name="Ramirez L."/>
            <person name="Alfaro M."/>
            <person name="Sun H."/>
            <person name="Tritt A."/>
            <person name="Yoshinaga Y."/>
            <person name="Zwiers L.-H."/>
            <person name="Turgeon B."/>
            <person name="Goodwin S."/>
            <person name="Spatafora J."/>
            <person name="Crous P."/>
            <person name="Grigoriev I."/>
        </authorList>
    </citation>
    <scope>NUCLEOTIDE SEQUENCE</scope>
    <source>
        <strain evidence="3">CBS 690.94</strain>
    </source>
</reference>
<feature type="compositionally biased region" description="Basic residues" evidence="1">
    <location>
        <begin position="81"/>
        <end position="97"/>
    </location>
</feature>
<accession>A0A9P4PH72</accession>
<evidence type="ECO:0000313" key="4">
    <source>
        <dbReference type="Proteomes" id="UP000799764"/>
    </source>
</evidence>
<protein>
    <submittedName>
        <fullName evidence="3">Uncharacterized protein</fullName>
    </submittedName>
</protein>
<proteinExistence type="predicted"/>
<evidence type="ECO:0000256" key="2">
    <source>
        <dbReference type="SAM" id="SignalP"/>
    </source>
</evidence>
<feature type="compositionally biased region" description="Basic residues" evidence="1">
    <location>
        <begin position="105"/>
        <end position="129"/>
    </location>
</feature>
<keyword evidence="4" id="KW-1185">Reference proteome</keyword>
<organism evidence="3 4">
    <name type="scientific">Karstenula rhodostoma CBS 690.94</name>
    <dbReference type="NCBI Taxonomy" id="1392251"/>
    <lineage>
        <taxon>Eukaryota</taxon>
        <taxon>Fungi</taxon>
        <taxon>Dikarya</taxon>
        <taxon>Ascomycota</taxon>
        <taxon>Pezizomycotina</taxon>
        <taxon>Dothideomycetes</taxon>
        <taxon>Pleosporomycetidae</taxon>
        <taxon>Pleosporales</taxon>
        <taxon>Massarineae</taxon>
        <taxon>Didymosphaeriaceae</taxon>
        <taxon>Karstenula</taxon>
    </lineage>
</organism>
<feature type="compositionally biased region" description="Basic and acidic residues" evidence="1">
    <location>
        <begin position="193"/>
        <end position="213"/>
    </location>
</feature>